<keyword evidence="1" id="KW-0732">Signal</keyword>
<proteinExistence type="predicted"/>
<evidence type="ECO:0000256" key="1">
    <source>
        <dbReference type="SAM" id="SignalP"/>
    </source>
</evidence>
<reference evidence="3" key="1">
    <citation type="submission" date="2016-06" db="EMBL/GenBank/DDBJ databases">
        <authorList>
            <person name="Varghese N."/>
            <person name="Submissions Spin"/>
        </authorList>
    </citation>
    <scope>NUCLEOTIDE SEQUENCE [LARGE SCALE GENOMIC DNA]</scope>
    <source>
        <strain evidence="3">DSM 43363</strain>
    </source>
</reference>
<feature type="chain" id="PRO_5038435181" evidence="1">
    <location>
        <begin position="32"/>
        <end position="243"/>
    </location>
</feature>
<organism evidence="2 3">
    <name type="scientific">Micromonospora peucetia</name>
    <dbReference type="NCBI Taxonomy" id="47871"/>
    <lineage>
        <taxon>Bacteria</taxon>
        <taxon>Bacillati</taxon>
        <taxon>Actinomycetota</taxon>
        <taxon>Actinomycetes</taxon>
        <taxon>Micromonosporales</taxon>
        <taxon>Micromonosporaceae</taxon>
        <taxon>Micromonospora</taxon>
    </lineage>
</organism>
<dbReference type="EMBL" id="FMIC01000002">
    <property type="protein sequence ID" value="SCL73553.1"/>
    <property type="molecule type" value="Genomic_DNA"/>
</dbReference>
<sequence length="243" mass="26637">MPGPDRPPRRQTPLLWVAILFASMVAATLQASPASAHGSHSGWEQRHLADMHTWTPYHGIEDEEFCVQIIGGATHSYALSRIKSALFSTGTPSWHLMTKSDGTTDARIDLRPMDNPCSSYGDRRSQIDYEYWIRPNNSVVPACGSDNVSCVTFDVQTRAASGSHVHYEWGYVHMDADHLGSNTLINHETGHIFGLMDGGPNVSYHGGCPSSLMHLAYYGCSGNAGLYKPTDNDISSVRTVANR</sequence>
<dbReference type="SUPFAM" id="SSF55486">
    <property type="entry name" value="Metalloproteases ('zincins'), catalytic domain"/>
    <property type="match status" value="1"/>
</dbReference>
<dbReference type="STRING" id="47871.GA0070608_5850"/>
<accession>A0A1C6W4U3</accession>
<dbReference type="Proteomes" id="UP000199343">
    <property type="component" value="Unassembled WGS sequence"/>
</dbReference>
<evidence type="ECO:0000313" key="3">
    <source>
        <dbReference type="Proteomes" id="UP000199343"/>
    </source>
</evidence>
<dbReference type="RefSeq" id="WP_091632356.1">
    <property type="nucleotide sequence ID" value="NZ_FMIC01000002.1"/>
</dbReference>
<dbReference type="AlphaFoldDB" id="A0A1C6W4U3"/>
<feature type="signal peptide" evidence="1">
    <location>
        <begin position="1"/>
        <end position="31"/>
    </location>
</feature>
<protein>
    <submittedName>
        <fullName evidence="2">Uncharacterized protein</fullName>
    </submittedName>
</protein>
<gene>
    <name evidence="2" type="ORF">GA0070608_5850</name>
</gene>
<evidence type="ECO:0000313" key="2">
    <source>
        <dbReference type="EMBL" id="SCL73553.1"/>
    </source>
</evidence>
<name>A0A1C6W4U3_9ACTN</name>
<dbReference type="OrthoDB" id="3359195at2"/>